<dbReference type="AlphaFoldDB" id="A0A432W573"/>
<sequence>MSILLNEAMRLERERHLGAGPWERSEERQGYANGYKKKSLQSRFGKLDLSIPQTRDTDFYPNSLERGLRSEKALKLALAEMYVQGVSTRKVARVTEELCGFEISSTQVSRAAHELDVHLQQWRERPLGSYPYVVLDARYEKVRHGGSVIDCAVLVAMGVNKSGHRELLGCSVSLSEQEVHWRDFLLSLKDRGLHGIKLFVSDAHEGLKAARKSVFPSVPWQRCQFHLQQNAQSYVPKQAMKAQVADDIRSVFDAKTPDEAKRHIELLCQKYEQSAPKLATWAETALPEGLAVLALPTGHRRRLRTTNALERVNKEIKRR</sequence>
<evidence type="ECO:0000313" key="8">
    <source>
        <dbReference type="Proteomes" id="UP000288405"/>
    </source>
</evidence>
<dbReference type="PROSITE" id="PS01007">
    <property type="entry name" value="TRANSPOSASE_MUTATOR"/>
    <property type="match status" value="1"/>
</dbReference>
<evidence type="ECO:0000256" key="6">
    <source>
        <dbReference type="RuleBase" id="RU365089"/>
    </source>
</evidence>
<organism evidence="7 8">
    <name type="scientific">Aliidiomarina sanyensis</name>
    <dbReference type="NCBI Taxonomy" id="1249555"/>
    <lineage>
        <taxon>Bacteria</taxon>
        <taxon>Pseudomonadati</taxon>
        <taxon>Pseudomonadota</taxon>
        <taxon>Gammaproteobacteria</taxon>
        <taxon>Alteromonadales</taxon>
        <taxon>Idiomarinaceae</taxon>
        <taxon>Aliidiomarina</taxon>
    </lineage>
</organism>
<dbReference type="Pfam" id="PF00872">
    <property type="entry name" value="Transposase_mut"/>
    <property type="match status" value="1"/>
</dbReference>
<comment type="similarity">
    <text evidence="2 6">Belongs to the transposase mutator family.</text>
</comment>
<feature type="non-terminal residue" evidence="7">
    <location>
        <position position="319"/>
    </location>
</feature>
<dbReference type="GO" id="GO:0003677">
    <property type="term" value="F:DNA binding"/>
    <property type="evidence" value="ECO:0007669"/>
    <property type="project" value="UniProtKB-UniRule"/>
</dbReference>
<name>A0A432W573_9GAMM</name>
<dbReference type="Proteomes" id="UP000288405">
    <property type="component" value="Unassembled WGS sequence"/>
</dbReference>
<keyword evidence="4 6" id="KW-0238">DNA-binding</keyword>
<reference evidence="7 8" key="1">
    <citation type="journal article" date="2011" name="Front. Microbiol.">
        <title>Genomic signatures of strain selection and enhancement in Bacillus atrophaeus var. globigii, a historical biowarfare simulant.</title>
        <authorList>
            <person name="Gibbons H.S."/>
            <person name="Broomall S.M."/>
            <person name="McNew L.A."/>
            <person name="Daligault H."/>
            <person name="Chapman C."/>
            <person name="Bruce D."/>
            <person name="Karavis M."/>
            <person name="Krepps M."/>
            <person name="McGregor P.A."/>
            <person name="Hong C."/>
            <person name="Park K.H."/>
            <person name="Akmal A."/>
            <person name="Feldman A."/>
            <person name="Lin J.S."/>
            <person name="Chang W.E."/>
            <person name="Higgs B.W."/>
            <person name="Demirev P."/>
            <person name="Lindquist J."/>
            <person name="Liem A."/>
            <person name="Fochler E."/>
            <person name="Read T.D."/>
            <person name="Tapia R."/>
            <person name="Johnson S."/>
            <person name="Bishop-Lilly K.A."/>
            <person name="Detter C."/>
            <person name="Han C."/>
            <person name="Sozhamannan S."/>
            <person name="Rosenzweig C.N."/>
            <person name="Skowronski E.W."/>
        </authorList>
    </citation>
    <scope>NUCLEOTIDE SEQUENCE [LARGE SCALE GENOMIC DNA]</scope>
    <source>
        <strain evidence="7 8">GYP-17</strain>
    </source>
</reference>
<proteinExistence type="inferred from homology"/>
<evidence type="ECO:0000256" key="4">
    <source>
        <dbReference type="ARBA" id="ARBA00023125"/>
    </source>
</evidence>
<evidence type="ECO:0000256" key="2">
    <source>
        <dbReference type="ARBA" id="ARBA00010961"/>
    </source>
</evidence>
<dbReference type="GO" id="GO:0004803">
    <property type="term" value="F:transposase activity"/>
    <property type="evidence" value="ECO:0007669"/>
    <property type="project" value="UniProtKB-UniRule"/>
</dbReference>
<comment type="caution">
    <text evidence="7">The sequence shown here is derived from an EMBL/GenBank/DDBJ whole genome shotgun (WGS) entry which is preliminary data.</text>
</comment>
<keyword evidence="8" id="KW-1185">Reference proteome</keyword>
<evidence type="ECO:0000313" key="7">
    <source>
        <dbReference type="EMBL" id="RUO24712.1"/>
    </source>
</evidence>
<dbReference type="PANTHER" id="PTHR33217">
    <property type="entry name" value="TRANSPOSASE FOR INSERTION SEQUENCE ELEMENT IS1081"/>
    <property type="match status" value="1"/>
</dbReference>
<dbReference type="EMBL" id="PIPM01000042">
    <property type="protein sequence ID" value="RUO24712.1"/>
    <property type="molecule type" value="Genomic_DNA"/>
</dbReference>
<dbReference type="GO" id="GO:0006313">
    <property type="term" value="P:DNA transposition"/>
    <property type="evidence" value="ECO:0007669"/>
    <property type="project" value="UniProtKB-UniRule"/>
</dbReference>
<gene>
    <name evidence="7" type="ORF">CWE11_12010</name>
</gene>
<protein>
    <recommendedName>
        <fullName evidence="6">Mutator family transposase</fullName>
    </recommendedName>
</protein>
<evidence type="ECO:0000256" key="3">
    <source>
        <dbReference type="ARBA" id="ARBA00022578"/>
    </source>
</evidence>
<keyword evidence="6" id="KW-0814">Transposable element</keyword>
<evidence type="ECO:0000256" key="1">
    <source>
        <dbReference type="ARBA" id="ARBA00002190"/>
    </source>
</evidence>
<dbReference type="NCBIfam" id="NF033543">
    <property type="entry name" value="transpos_IS256"/>
    <property type="match status" value="1"/>
</dbReference>
<dbReference type="PANTHER" id="PTHR33217:SF7">
    <property type="entry name" value="TRANSPOSASE FOR INSERTION SEQUENCE ELEMENT IS1081"/>
    <property type="match status" value="1"/>
</dbReference>
<keyword evidence="3 6" id="KW-0815">Transposition</keyword>
<dbReference type="OrthoDB" id="9793302at2"/>
<dbReference type="InterPro" id="IPR001207">
    <property type="entry name" value="Transposase_mutator"/>
</dbReference>
<keyword evidence="5 6" id="KW-0233">DNA recombination</keyword>
<evidence type="ECO:0000256" key="5">
    <source>
        <dbReference type="ARBA" id="ARBA00023172"/>
    </source>
</evidence>
<comment type="function">
    <text evidence="1 6">Required for the transposition of the insertion element.</text>
</comment>
<accession>A0A432W573</accession>